<comment type="similarity">
    <text evidence="1 8 9">Belongs to the FGGY kinase family.</text>
</comment>
<sequence length="425" mass="43923">MALVAGVDSSTQSTKVVVCDAETGQIVREGRAAHPDGTEVHPDEWWRAFQEATADGLLEGVASIGVGGQQHGMVTLDEHDEVVRPALLWNDTRSAKAAEDLIAELGGPHEWATAVGLVPVASFTVTKLRWLAEHEPDLASRVATVMLPHDWLTWKLTGEVVTDRGDASGTGYYSAAQGVYREDLLTKAFGRVPRLPRVLAPDEPAGRTPDGVLVSAGTGDNMAAALGLGLGVGDVVVSIGTSGTVFGVAGEITPDDSGAVAGFADATGNFLPLVCTLNAARVLTATAGMLGVELSELDAMALSVKDAGGLEFVPYLDGERTPNLPDATGSLLNMRRDNMTPQNVARAAVEGMLGGLGAGLSALRAVGLEAQRILLIGGGARSAAVQAIAPEVFGVPVEVPAAAEYVALGAARQAAWAWTGQQPTW</sequence>
<proteinExistence type="inferred from homology"/>
<dbReference type="EMBL" id="JAAATY010000011">
    <property type="protein sequence ID" value="NRN66846.1"/>
    <property type="molecule type" value="Genomic_DNA"/>
</dbReference>
<evidence type="ECO:0000256" key="9">
    <source>
        <dbReference type="RuleBase" id="RU364073"/>
    </source>
</evidence>
<dbReference type="RefSeq" id="WP_173133550.1">
    <property type="nucleotide sequence ID" value="NZ_CBCSGW010000069.1"/>
</dbReference>
<dbReference type="PANTHER" id="PTHR43095">
    <property type="entry name" value="SUGAR KINASE"/>
    <property type="match status" value="1"/>
</dbReference>
<feature type="site" description="Important for activity" evidence="8">
    <location>
        <position position="8"/>
    </location>
</feature>
<evidence type="ECO:0000256" key="8">
    <source>
        <dbReference type="HAMAP-Rule" id="MF_02220"/>
    </source>
</evidence>
<dbReference type="Pfam" id="PF02782">
    <property type="entry name" value="FGGY_C"/>
    <property type="match status" value="1"/>
</dbReference>
<dbReference type="Proteomes" id="UP000763557">
    <property type="component" value="Unassembled WGS sequence"/>
</dbReference>
<dbReference type="InterPro" id="IPR043129">
    <property type="entry name" value="ATPase_NBD"/>
</dbReference>
<dbReference type="PROSITE" id="PS00933">
    <property type="entry name" value="FGGY_KINASES_1"/>
    <property type="match status" value="1"/>
</dbReference>
<evidence type="ECO:0000256" key="6">
    <source>
        <dbReference type="ARBA" id="ARBA00022840"/>
    </source>
</evidence>
<dbReference type="PIRSF" id="PIRSF000538">
    <property type="entry name" value="GlpK"/>
    <property type="match status" value="1"/>
</dbReference>
<feature type="active site" description="Proton acceptor" evidence="8">
    <location>
        <position position="220"/>
    </location>
</feature>
<keyword evidence="4 8" id="KW-0547">Nucleotide-binding</keyword>
<feature type="domain" description="Carbohydrate kinase FGGY N-terminal" evidence="10">
    <location>
        <begin position="4"/>
        <end position="227"/>
    </location>
</feature>
<dbReference type="InterPro" id="IPR050406">
    <property type="entry name" value="FGGY_Carb_Kinase"/>
</dbReference>
<evidence type="ECO:0000256" key="5">
    <source>
        <dbReference type="ARBA" id="ARBA00022777"/>
    </source>
</evidence>
<keyword evidence="5 8" id="KW-0418">Kinase</keyword>
<dbReference type="InterPro" id="IPR018483">
    <property type="entry name" value="Carb_kinase_FGGY_CS"/>
</dbReference>
<dbReference type="GO" id="GO:0016301">
    <property type="term" value="F:kinase activity"/>
    <property type="evidence" value="ECO:0007669"/>
    <property type="project" value="UniProtKB-KW"/>
</dbReference>
<evidence type="ECO:0000256" key="7">
    <source>
        <dbReference type="ARBA" id="ARBA00023277"/>
    </source>
</evidence>
<keyword evidence="3 8" id="KW-0808">Transferase</keyword>
<dbReference type="EC" id="2.7.1.17" evidence="8 9"/>
<feature type="binding site" evidence="8">
    <location>
        <begin position="70"/>
        <end position="71"/>
    </location>
    <ligand>
        <name>substrate</name>
    </ligand>
</feature>
<dbReference type="InterPro" id="IPR000577">
    <property type="entry name" value="Carb_kinase_FGGY"/>
</dbReference>
<dbReference type="NCBIfam" id="TIGR01312">
    <property type="entry name" value="XylB"/>
    <property type="match status" value="1"/>
</dbReference>
<protein>
    <recommendedName>
        <fullName evidence="8 9">Xylulose kinase</fullName>
        <shortName evidence="8 9">Xylulokinase</shortName>
        <ecNumber evidence="8 9">2.7.1.17</ecNumber>
    </recommendedName>
</protein>
<evidence type="ECO:0000256" key="2">
    <source>
        <dbReference type="ARBA" id="ARBA00022629"/>
    </source>
</evidence>
<feature type="domain" description="Carbohydrate kinase FGGY C-terminal" evidence="11">
    <location>
        <begin position="247"/>
        <end position="418"/>
    </location>
</feature>
<dbReference type="Pfam" id="PF00370">
    <property type="entry name" value="FGGY_N"/>
    <property type="match status" value="1"/>
</dbReference>
<keyword evidence="6 8" id="KW-0067">ATP-binding</keyword>
<keyword evidence="13" id="KW-1185">Reference proteome</keyword>
<evidence type="ECO:0000256" key="3">
    <source>
        <dbReference type="ARBA" id="ARBA00022679"/>
    </source>
</evidence>
<dbReference type="Gene3D" id="3.30.420.40">
    <property type="match status" value="2"/>
</dbReference>
<comment type="function">
    <text evidence="8">Catalyzes the phosphorylation of D-xylulose to D-xylulose 5-phosphate.</text>
</comment>
<reference evidence="12 13" key="1">
    <citation type="submission" date="2020-01" db="EMBL/GenBank/DDBJ databases">
        <title>Kibdelosporangium persica a novel Actinomycetes from a hot desert in Iran.</title>
        <authorList>
            <person name="Safaei N."/>
            <person name="Zaburannyi N."/>
            <person name="Mueller R."/>
            <person name="Wink J."/>
        </authorList>
    </citation>
    <scope>NUCLEOTIDE SEQUENCE [LARGE SCALE GENOMIC DNA]</scope>
    <source>
        <strain evidence="12 13">4NS15</strain>
    </source>
</reference>
<keyword evidence="7 8" id="KW-0119">Carbohydrate metabolism</keyword>
<evidence type="ECO:0000259" key="11">
    <source>
        <dbReference type="Pfam" id="PF02782"/>
    </source>
</evidence>
<dbReference type="InterPro" id="IPR006000">
    <property type="entry name" value="Xylulokinase"/>
</dbReference>
<evidence type="ECO:0000259" key="10">
    <source>
        <dbReference type="Pfam" id="PF00370"/>
    </source>
</evidence>
<dbReference type="CDD" id="cd07809">
    <property type="entry name" value="ASKHA_NBD_FGGY_BaXK-like"/>
    <property type="match status" value="1"/>
</dbReference>
<dbReference type="PANTHER" id="PTHR43095:SF5">
    <property type="entry name" value="XYLULOSE KINASE"/>
    <property type="match status" value="1"/>
</dbReference>
<organism evidence="12 13">
    <name type="scientific">Kibdelosporangium persicum</name>
    <dbReference type="NCBI Taxonomy" id="2698649"/>
    <lineage>
        <taxon>Bacteria</taxon>
        <taxon>Bacillati</taxon>
        <taxon>Actinomycetota</taxon>
        <taxon>Actinomycetes</taxon>
        <taxon>Pseudonocardiales</taxon>
        <taxon>Pseudonocardiaceae</taxon>
        <taxon>Kibdelosporangium</taxon>
    </lineage>
</organism>
<comment type="catalytic activity">
    <reaction evidence="8 9">
        <text>D-xylulose + ATP = D-xylulose 5-phosphate + ADP + H(+)</text>
        <dbReference type="Rhea" id="RHEA:10964"/>
        <dbReference type="ChEBI" id="CHEBI:15378"/>
        <dbReference type="ChEBI" id="CHEBI:17140"/>
        <dbReference type="ChEBI" id="CHEBI:30616"/>
        <dbReference type="ChEBI" id="CHEBI:57737"/>
        <dbReference type="ChEBI" id="CHEBI:456216"/>
        <dbReference type="EC" id="2.7.1.17"/>
    </reaction>
</comment>
<evidence type="ECO:0000313" key="13">
    <source>
        <dbReference type="Proteomes" id="UP000763557"/>
    </source>
</evidence>
<comment type="caution">
    <text evidence="12">The sequence shown here is derived from an EMBL/GenBank/DDBJ whole genome shotgun (WGS) entry which is preliminary data.</text>
</comment>
<dbReference type="InterPro" id="IPR018485">
    <property type="entry name" value="FGGY_C"/>
</dbReference>
<evidence type="ECO:0000313" key="12">
    <source>
        <dbReference type="EMBL" id="NRN66846.1"/>
    </source>
</evidence>
<gene>
    <name evidence="8 9" type="primary">xylB</name>
    <name evidence="12" type="ORF">GC106_40760</name>
</gene>
<keyword evidence="2 8" id="KW-0859">Xylose metabolism</keyword>
<accession>A0ABX2F667</accession>
<evidence type="ECO:0000256" key="1">
    <source>
        <dbReference type="ARBA" id="ARBA00009156"/>
    </source>
</evidence>
<dbReference type="InterPro" id="IPR018484">
    <property type="entry name" value="FGGY_N"/>
</dbReference>
<name>A0ABX2F667_9PSEU</name>
<evidence type="ECO:0000256" key="4">
    <source>
        <dbReference type="ARBA" id="ARBA00022741"/>
    </source>
</evidence>
<dbReference type="SUPFAM" id="SSF53067">
    <property type="entry name" value="Actin-like ATPase domain"/>
    <property type="match status" value="2"/>
</dbReference>
<dbReference type="HAMAP" id="MF_02220">
    <property type="entry name" value="XylB"/>
    <property type="match status" value="1"/>
</dbReference>